<gene>
    <name evidence="8" type="ORF">SAMEA4412692_00230</name>
</gene>
<dbReference type="RefSeq" id="WP_018373127.1">
    <property type="nucleotide sequence ID" value="NZ_LT906439.1"/>
</dbReference>
<dbReference type="Proteomes" id="UP000215185">
    <property type="component" value="Chromosome 1"/>
</dbReference>
<feature type="transmembrane region" description="Helical" evidence="6">
    <location>
        <begin position="544"/>
        <end position="569"/>
    </location>
</feature>
<dbReference type="InterPro" id="IPR027022">
    <property type="entry name" value="ABC_permease_BceB-typ"/>
</dbReference>
<keyword evidence="6" id="KW-0813">Transport</keyword>
<keyword evidence="5 6" id="KW-0472">Membrane</keyword>
<evidence type="ECO:0000313" key="8">
    <source>
        <dbReference type="EMBL" id="SNU86425.1"/>
    </source>
</evidence>
<evidence type="ECO:0000256" key="1">
    <source>
        <dbReference type="ARBA" id="ARBA00004651"/>
    </source>
</evidence>
<evidence type="ECO:0000313" key="9">
    <source>
        <dbReference type="Proteomes" id="UP000215185"/>
    </source>
</evidence>
<dbReference type="Pfam" id="PF02687">
    <property type="entry name" value="FtsX"/>
    <property type="match status" value="2"/>
</dbReference>
<dbReference type="InterPro" id="IPR052536">
    <property type="entry name" value="ABC-4_Integral_Memb_Prot"/>
</dbReference>
<dbReference type="OrthoDB" id="1705903at2"/>
<dbReference type="EMBL" id="LT906439">
    <property type="protein sequence ID" value="SNU86425.1"/>
    <property type="molecule type" value="Genomic_DNA"/>
</dbReference>
<feature type="domain" description="ABC3 transporter permease C-terminal" evidence="7">
    <location>
        <begin position="63"/>
        <end position="181"/>
    </location>
</feature>
<evidence type="ECO:0000256" key="2">
    <source>
        <dbReference type="ARBA" id="ARBA00022475"/>
    </source>
</evidence>
<feature type="transmembrane region" description="Helical" evidence="6">
    <location>
        <begin position="20"/>
        <end position="42"/>
    </location>
</feature>
<dbReference type="GO" id="GO:0055085">
    <property type="term" value="P:transmembrane transport"/>
    <property type="evidence" value="ECO:0007669"/>
    <property type="project" value="UniProtKB-UniRule"/>
</dbReference>
<feature type="transmembrane region" description="Helical" evidence="6">
    <location>
        <begin position="283"/>
        <end position="308"/>
    </location>
</feature>
<evidence type="ECO:0000256" key="3">
    <source>
        <dbReference type="ARBA" id="ARBA00022692"/>
    </source>
</evidence>
<feature type="transmembrane region" description="Helical" evidence="6">
    <location>
        <begin position="637"/>
        <end position="662"/>
    </location>
</feature>
<dbReference type="KEGG" id="smen:SAMEA4412692_0230"/>
<keyword evidence="3 6" id="KW-0812">Transmembrane</keyword>
<keyword evidence="4 6" id="KW-1133">Transmembrane helix</keyword>
<dbReference type="AlphaFoldDB" id="A0A239SLW5"/>
<feature type="domain" description="ABC3 transporter permease C-terminal" evidence="7">
    <location>
        <begin position="554"/>
        <end position="660"/>
    </location>
</feature>
<dbReference type="PANTHER" id="PTHR46795:SF3">
    <property type="entry name" value="ABC TRANSPORTER PERMEASE"/>
    <property type="match status" value="1"/>
</dbReference>
<keyword evidence="9" id="KW-1185">Reference proteome</keyword>
<dbReference type="PIRSF" id="PIRSF018968">
    <property type="entry name" value="ABC_permease_BceB"/>
    <property type="match status" value="1"/>
</dbReference>
<evidence type="ECO:0000256" key="5">
    <source>
        <dbReference type="ARBA" id="ARBA00023136"/>
    </source>
</evidence>
<keyword evidence="2 6" id="KW-1003">Cell membrane</keyword>
<feature type="transmembrane region" description="Helical" evidence="6">
    <location>
        <begin position="152"/>
        <end position="175"/>
    </location>
</feature>
<feature type="transmembrane region" description="Helical" evidence="6">
    <location>
        <begin position="603"/>
        <end position="625"/>
    </location>
</feature>
<dbReference type="eggNOG" id="COG0577">
    <property type="taxonomic scope" value="Bacteria"/>
</dbReference>
<dbReference type="STRING" id="1123308.GCA_000380085_00559"/>
<organism evidence="8 9">
    <name type="scientific">Streptococcus merionis</name>
    <dbReference type="NCBI Taxonomy" id="400065"/>
    <lineage>
        <taxon>Bacteria</taxon>
        <taxon>Bacillati</taxon>
        <taxon>Bacillota</taxon>
        <taxon>Bacilli</taxon>
        <taxon>Lactobacillales</taxon>
        <taxon>Streptococcaceae</taxon>
        <taxon>Streptococcus</taxon>
    </lineage>
</organism>
<feature type="transmembrane region" description="Helical" evidence="6">
    <location>
        <begin position="229"/>
        <end position="253"/>
    </location>
</feature>
<evidence type="ECO:0000256" key="6">
    <source>
        <dbReference type="PIRNR" id="PIRNR018968"/>
    </source>
</evidence>
<dbReference type="GO" id="GO:0005886">
    <property type="term" value="C:plasma membrane"/>
    <property type="evidence" value="ECO:0007669"/>
    <property type="project" value="UniProtKB-SubCell"/>
</dbReference>
<accession>A0A239SLW5</accession>
<sequence length="672" mass="73876">MFGLIRQLAWSNLIKNRSLYYPFALATSLTVAIFYIFVSLTLNPGLRDVYGGGQIIVVMGLGLVIVGLASVAIITYANSFVMKNRTKELGLYEILGLNKGHLVQMMGLELLIFALVSGLAGLGLGLALDQLIYALLLKLMDWPVILASTFQWLSVIVTGIGFAGIFFLTFILNSIKLARLNALELNRESKKGEKKGRLLGLQTLLGLGLLGAGYYLANTVKDPVAAITIFFLAVLLVMAATYLLFNAGITVFLQWLKKRDRYYYQPKNFISTSNLIFRMKKNAMGLATIAILSTMVLVTLSGGSSIFLGTNSFIEKSNPHDFGVAVSKVPADPISLEEIDQFTDQFIRDHHVPTSKTVSYQFAMGVLDAVANNTLALYGRTSQGMPGGVVYMVDSANYHAMTGDKVTLADGEVMVLAEGGATIDKSQPLILDGQKFTIVDQPAKNFMKDNVPDNFGSVVSQGVYLVVNNLETTLASLHSYDPDSDQVTRLSNYLYTGFNTNLTKDQQLDLENQLNQVIAERYTDSPSLVSASGKARTAKEITSLFGSIFFIGMMLTMIFMLGTVLVIYYKQVSEGYEDRENFVILQKVGLDEKQTNQTIRKQVLAVFLLPLVCAFVHLAAAFKMLDKILHIFVPMSTLQILTVTVGVCFVFLVVYLAVFALTSSSYRKIVSR</sequence>
<reference evidence="8 9" key="1">
    <citation type="submission" date="2017-06" db="EMBL/GenBank/DDBJ databases">
        <authorList>
            <consortium name="Pathogen Informatics"/>
        </authorList>
    </citation>
    <scope>NUCLEOTIDE SEQUENCE [LARGE SCALE GENOMIC DNA]</scope>
    <source>
        <strain evidence="8 9">NCTC13788</strain>
    </source>
</reference>
<dbReference type="InterPro" id="IPR003838">
    <property type="entry name" value="ABC3_permease_C"/>
</dbReference>
<feature type="transmembrane region" description="Helical" evidence="6">
    <location>
        <begin position="54"/>
        <end position="77"/>
    </location>
</feature>
<feature type="transmembrane region" description="Helical" evidence="6">
    <location>
        <begin position="110"/>
        <end position="132"/>
    </location>
</feature>
<name>A0A239SLW5_9STRE</name>
<comment type="similarity">
    <text evidence="6">Belongs to the ABC-4 integral membrane protein family.</text>
</comment>
<feature type="transmembrane region" description="Helical" evidence="6">
    <location>
        <begin position="196"/>
        <end position="217"/>
    </location>
</feature>
<evidence type="ECO:0000256" key="4">
    <source>
        <dbReference type="ARBA" id="ARBA00022989"/>
    </source>
</evidence>
<comment type="subcellular location">
    <subcellularLocation>
        <location evidence="1 6">Cell membrane</location>
        <topology evidence="1 6">Multi-pass membrane protein</topology>
    </subcellularLocation>
</comment>
<protein>
    <submittedName>
        <fullName evidence="8">ABC transporter, membrane-spanning protein</fullName>
    </submittedName>
</protein>
<dbReference type="PANTHER" id="PTHR46795">
    <property type="entry name" value="ABC TRANSPORTER PERMEASE-RELATED-RELATED"/>
    <property type="match status" value="1"/>
</dbReference>
<proteinExistence type="inferred from homology"/>
<evidence type="ECO:0000259" key="7">
    <source>
        <dbReference type="Pfam" id="PF02687"/>
    </source>
</evidence>